<dbReference type="EMBL" id="AOHZ01000062">
    <property type="protein sequence ID" value="ELY53819.1"/>
    <property type="molecule type" value="Genomic_DNA"/>
</dbReference>
<keyword evidence="3" id="KW-0472">Membrane</keyword>
<evidence type="ECO:0000256" key="1">
    <source>
        <dbReference type="ARBA" id="ARBA00022630"/>
    </source>
</evidence>
<comment type="caution">
    <text evidence="5">The sequence shown here is derived from an EMBL/GenBank/DDBJ whole genome shotgun (WGS) entry which is preliminary data.</text>
</comment>
<dbReference type="InterPro" id="IPR003953">
    <property type="entry name" value="FAD-dep_OxRdtase_2_FAD-bd"/>
</dbReference>
<evidence type="ECO:0000313" key="5">
    <source>
        <dbReference type="EMBL" id="ELY53819.1"/>
    </source>
</evidence>
<accession>L9WWE2</accession>
<keyword evidence="3" id="KW-0812">Transmembrane</keyword>
<dbReference type="Pfam" id="PF00890">
    <property type="entry name" value="FAD_binding_2"/>
    <property type="match status" value="1"/>
</dbReference>
<dbReference type="eggNOG" id="arCOG01301">
    <property type="taxonomic scope" value="Archaea"/>
</dbReference>
<protein>
    <submittedName>
        <fullName evidence="5">Thioredoxin reductase</fullName>
    </submittedName>
</protein>
<dbReference type="InterPro" id="IPR050097">
    <property type="entry name" value="Ferredoxin-NADP_redctase_2"/>
</dbReference>
<evidence type="ECO:0000256" key="2">
    <source>
        <dbReference type="ARBA" id="ARBA00023002"/>
    </source>
</evidence>
<proteinExistence type="predicted"/>
<gene>
    <name evidence="5" type="ORF">C493_13588</name>
</gene>
<dbReference type="RefSeq" id="WP_007259991.1">
    <property type="nucleotide sequence ID" value="NZ_AOHZ01000062.1"/>
</dbReference>
<feature type="domain" description="FAD-dependent oxidoreductase 2 FAD-binding" evidence="4">
    <location>
        <begin position="19"/>
        <end position="46"/>
    </location>
</feature>
<reference evidence="5 6" key="1">
    <citation type="journal article" date="2014" name="PLoS Genet.">
        <title>Phylogenetically driven sequencing of extremely halophilic archaea reveals strategies for static and dynamic osmo-response.</title>
        <authorList>
            <person name="Becker E.A."/>
            <person name="Seitzer P.M."/>
            <person name="Tritt A."/>
            <person name="Larsen D."/>
            <person name="Krusor M."/>
            <person name="Yao A.I."/>
            <person name="Wu D."/>
            <person name="Madern D."/>
            <person name="Eisen J.A."/>
            <person name="Darling A.E."/>
            <person name="Facciotti M.T."/>
        </authorList>
    </citation>
    <scope>NUCLEOTIDE SEQUENCE [LARGE SCALE GENOMIC DNA]</scope>
    <source>
        <strain evidence="5 6">JCM 12255</strain>
    </source>
</reference>
<sequence>MTANDTERSRIDRNQLEYDVLVVGGGAAGLSAAIFTARFGLETEVFACGRSAISRCGHLENYLGFPGGVDPPTFLELGREQVTHEGATVHSEMVTEIDKPDERFRVETIDGTVVRPRYVIAATVIDGDYLESLDPTLYHEDDHAVDCDERGRTAVDGLYVAGRLADATHQAIICAGDGAKTAHTLITDVLCERGYWDAIASQYTDWVVRERPDDDWQPRVESWIRESVPEDGDISEERIQWVIDDIVERFEARAISDSERRERVQRGRELVTAHLEP</sequence>
<dbReference type="PRINTS" id="PR00368">
    <property type="entry name" value="FADPNR"/>
</dbReference>
<dbReference type="AlphaFoldDB" id="L9WWE2"/>
<dbReference type="Proteomes" id="UP000011602">
    <property type="component" value="Unassembled WGS sequence"/>
</dbReference>
<keyword evidence="1" id="KW-0285">Flavoprotein</keyword>
<keyword evidence="2" id="KW-0560">Oxidoreductase</keyword>
<evidence type="ECO:0000313" key="6">
    <source>
        <dbReference type="Proteomes" id="UP000011602"/>
    </source>
</evidence>
<name>L9WWE2_9EURY</name>
<dbReference type="GO" id="GO:0016491">
    <property type="term" value="F:oxidoreductase activity"/>
    <property type="evidence" value="ECO:0007669"/>
    <property type="project" value="UniProtKB-KW"/>
</dbReference>
<dbReference type="PRINTS" id="PR00469">
    <property type="entry name" value="PNDRDTASEII"/>
</dbReference>
<organism evidence="5 6">
    <name type="scientific">Natronolimnohabitans innermongolicus JCM 12255</name>
    <dbReference type="NCBI Taxonomy" id="1227499"/>
    <lineage>
        <taxon>Archaea</taxon>
        <taxon>Methanobacteriati</taxon>
        <taxon>Methanobacteriota</taxon>
        <taxon>Stenosarchaea group</taxon>
        <taxon>Halobacteria</taxon>
        <taxon>Halobacteriales</taxon>
        <taxon>Natrialbaceae</taxon>
        <taxon>Natronolimnohabitans</taxon>
    </lineage>
</organism>
<dbReference type="STRING" id="1227499.C493_13588"/>
<dbReference type="OrthoDB" id="214187at2157"/>
<dbReference type="Gene3D" id="3.50.50.60">
    <property type="entry name" value="FAD/NAD(P)-binding domain"/>
    <property type="match status" value="1"/>
</dbReference>
<dbReference type="SUPFAM" id="SSF51905">
    <property type="entry name" value="FAD/NAD(P)-binding domain"/>
    <property type="match status" value="1"/>
</dbReference>
<keyword evidence="3" id="KW-1133">Transmembrane helix</keyword>
<dbReference type="PANTHER" id="PTHR48105">
    <property type="entry name" value="THIOREDOXIN REDUCTASE 1-RELATED-RELATED"/>
    <property type="match status" value="1"/>
</dbReference>
<keyword evidence="6" id="KW-1185">Reference proteome</keyword>
<dbReference type="InterPro" id="IPR036188">
    <property type="entry name" value="FAD/NAD-bd_sf"/>
</dbReference>
<evidence type="ECO:0000256" key="3">
    <source>
        <dbReference type="SAM" id="Phobius"/>
    </source>
</evidence>
<feature type="transmembrane region" description="Helical" evidence="3">
    <location>
        <begin position="20"/>
        <end position="41"/>
    </location>
</feature>
<evidence type="ECO:0000259" key="4">
    <source>
        <dbReference type="Pfam" id="PF00890"/>
    </source>
</evidence>